<evidence type="ECO:0000313" key="2">
    <source>
        <dbReference type="Proteomes" id="UP000188551"/>
    </source>
</evidence>
<protein>
    <submittedName>
        <fullName evidence="1">Uncharacterized protein</fullName>
    </submittedName>
</protein>
<sequence>MKPPEERSASMVLRAWLEGGKPQALRVRVIFTVGTNDARSLVVSSPEAVHAAVQTWLEELGTGTMTFS</sequence>
<dbReference type="Proteomes" id="UP000188551">
    <property type="component" value="Unassembled WGS sequence"/>
</dbReference>
<evidence type="ECO:0000313" key="1">
    <source>
        <dbReference type="EMBL" id="OOC02577.1"/>
    </source>
</evidence>
<proteinExistence type="predicted"/>
<organism evidence="1 2">
    <name type="scientific">Amycolatopsis azurea DSM 43854</name>
    <dbReference type="NCBI Taxonomy" id="1238180"/>
    <lineage>
        <taxon>Bacteria</taxon>
        <taxon>Bacillati</taxon>
        <taxon>Actinomycetota</taxon>
        <taxon>Actinomycetes</taxon>
        <taxon>Pseudonocardiales</taxon>
        <taxon>Pseudonocardiaceae</taxon>
        <taxon>Amycolatopsis</taxon>
    </lineage>
</organism>
<comment type="caution">
    <text evidence="1">The sequence shown here is derived from an EMBL/GenBank/DDBJ whole genome shotgun (WGS) entry which is preliminary data.</text>
</comment>
<keyword evidence="2" id="KW-1185">Reference proteome</keyword>
<name>A0ABX3J4M3_9PSEU</name>
<dbReference type="EMBL" id="MUXN01000024">
    <property type="protein sequence ID" value="OOC02577.1"/>
    <property type="molecule type" value="Genomic_DNA"/>
</dbReference>
<reference evidence="1 2" key="1">
    <citation type="submission" date="2017-02" db="EMBL/GenBank/DDBJ databases">
        <title>Amycolatopsis azurea DSM 43854 draft genome.</title>
        <authorList>
            <person name="Mayilraj S."/>
        </authorList>
    </citation>
    <scope>NUCLEOTIDE SEQUENCE [LARGE SCALE GENOMIC DNA]</scope>
    <source>
        <strain evidence="1 2">DSM 43854</strain>
    </source>
</reference>
<gene>
    <name evidence="1" type="ORF">B0293_30940</name>
</gene>
<accession>A0ABX3J4M3</accession>